<dbReference type="AlphaFoldDB" id="A0A9W5YDU0"/>
<dbReference type="Pfam" id="PF09587">
    <property type="entry name" value="PGA_cap"/>
    <property type="match status" value="1"/>
</dbReference>
<dbReference type="CDD" id="cd07381">
    <property type="entry name" value="MPP_CapA"/>
    <property type="match status" value="1"/>
</dbReference>
<dbReference type="Gene3D" id="3.60.21.10">
    <property type="match status" value="1"/>
</dbReference>
<evidence type="ECO:0000256" key="1">
    <source>
        <dbReference type="ARBA" id="ARBA00005662"/>
    </source>
</evidence>
<dbReference type="SUPFAM" id="SSF56300">
    <property type="entry name" value="Metallo-dependent phosphatases"/>
    <property type="match status" value="1"/>
</dbReference>
<organism evidence="3 4">
    <name type="scientific">Vallitalea longa</name>
    <dbReference type="NCBI Taxonomy" id="2936439"/>
    <lineage>
        <taxon>Bacteria</taxon>
        <taxon>Bacillati</taxon>
        <taxon>Bacillota</taxon>
        <taxon>Clostridia</taxon>
        <taxon>Lachnospirales</taxon>
        <taxon>Vallitaleaceae</taxon>
        <taxon>Vallitalea</taxon>
    </lineage>
</organism>
<reference evidence="3" key="1">
    <citation type="submission" date="2022-06" db="EMBL/GenBank/DDBJ databases">
        <title>Vallitalea longa sp. nov., an anaerobic bacterium isolated from marine sediment.</title>
        <authorList>
            <person name="Hirano S."/>
            <person name="Terahara T."/>
            <person name="Mori K."/>
            <person name="Hamada M."/>
            <person name="Matsumoto R."/>
            <person name="Kobayashi T."/>
        </authorList>
    </citation>
    <scope>NUCLEOTIDE SEQUENCE</scope>
    <source>
        <strain evidence="3">SH18-1</strain>
    </source>
</reference>
<evidence type="ECO:0000313" key="3">
    <source>
        <dbReference type="EMBL" id="GKX30099.1"/>
    </source>
</evidence>
<comment type="similarity">
    <text evidence="1">Belongs to the CapA family.</text>
</comment>
<evidence type="ECO:0000313" key="4">
    <source>
        <dbReference type="Proteomes" id="UP001144256"/>
    </source>
</evidence>
<dbReference type="PROSITE" id="PS51257">
    <property type="entry name" value="PROKAR_LIPOPROTEIN"/>
    <property type="match status" value="1"/>
</dbReference>
<sequence length="436" mass="50158">MKNRKLSIIILVFFILMGCSSESNNSYRLKYNNDKLSFGINESLAEYLYDKPIVEHKINTVTLTAVGDMMFHKWQLYRGYDATADSFDFTNSFKYVKKYLENSDCVIGNLETTLAGRDKGRCLRPENEYKGYLGFPCFNTPEILAYNLKEAGFDLISTVNNHSLDSRAEGVISTINYLEEQGLYHVGTYRNSDEAKEIFTIDINNIEFAFLAYTYGTNGLTAPDSMPYLVNSLDMYDNDEIKKMLLDVEKADETGVDFVVAIMHFGEEYFNYPNEIQKDIVNDLFDAGADIIIGSHPHVLQPLEIRDILCSDGTTKKGIVIYSLGNFISSQRYTKQYPQQTDVSAIMNIKFEKIDNHNPEIKSISFVPTCTYRNSKEISVLPVDEVLENMDHYNLDINEYGINRLKYTQKNAIKHILAYTHNKYIYNNYEYEISLE</sequence>
<gene>
    <name evidence="3" type="ORF">SH1V18_25790</name>
</gene>
<comment type="caution">
    <text evidence="3">The sequence shown here is derived from an EMBL/GenBank/DDBJ whole genome shotgun (WGS) entry which is preliminary data.</text>
</comment>
<dbReference type="EMBL" id="BRLB01000007">
    <property type="protein sequence ID" value="GKX30099.1"/>
    <property type="molecule type" value="Genomic_DNA"/>
</dbReference>
<name>A0A9W5YDU0_9FIRM</name>
<dbReference type="Proteomes" id="UP001144256">
    <property type="component" value="Unassembled WGS sequence"/>
</dbReference>
<protein>
    <submittedName>
        <fullName evidence="3">Capsule biosynthesis protein</fullName>
    </submittedName>
</protein>
<dbReference type="InterPro" id="IPR019079">
    <property type="entry name" value="Capsule_synth_CapA"/>
</dbReference>
<dbReference type="SMART" id="SM00854">
    <property type="entry name" value="PGA_cap"/>
    <property type="match status" value="1"/>
</dbReference>
<dbReference type="InterPro" id="IPR029052">
    <property type="entry name" value="Metallo-depent_PP-like"/>
</dbReference>
<keyword evidence="4" id="KW-1185">Reference proteome</keyword>
<accession>A0A9W5YDU0</accession>
<dbReference type="RefSeq" id="WP_281815994.1">
    <property type="nucleotide sequence ID" value="NZ_BRLB01000007.1"/>
</dbReference>
<dbReference type="PANTHER" id="PTHR33393">
    <property type="entry name" value="POLYGLUTAMINE SYNTHESIS ACCESSORY PROTEIN RV0574C-RELATED"/>
    <property type="match status" value="1"/>
</dbReference>
<feature type="domain" description="Capsule synthesis protein CapA" evidence="2">
    <location>
        <begin position="62"/>
        <end position="331"/>
    </location>
</feature>
<dbReference type="PANTHER" id="PTHR33393:SF12">
    <property type="entry name" value="CAPSULE BIOSYNTHESIS PROTEIN CAPA"/>
    <property type="match status" value="1"/>
</dbReference>
<dbReference type="InterPro" id="IPR052169">
    <property type="entry name" value="CW_Biosynth-Accessory"/>
</dbReference>
<proteinExistence type="inferred from homology"/>
<evidence type="ECO:0000259" key="2">
    <source>
        <dbReference type="SMART" id="SM00854"/>
    </source>
</evidence>